<reference evidence="8 9" key="1">
    <citation type="submission" date="2018-12" db="EMBL/GenBank/DDBJ databases">
        <authorList>
            <consortium name="Pathogen Informatics"/>
        </authorList>
    </citation>
    <scope>NUCLEOTIDE SEQUENCE [LARGE SCALE GENOMIC DNA]</scope>
    <source>
        <strain evidence="8 9">NCTC7406</strain>
    </source>
</reference>
<accession>A0A3S4EWN7</accession>
<evidence type="ECO:0000256" key="6">
    <source>
        <dbReference type="ARBA" id="ARBA00023136"/>
    </source>
</evidence>
<dbReference type="PANTHER" id="PTHR42810:SF6">
    <property type="entry name" value="PURINE PERMEASE YBBY-RELATED"/>
    <property type="match status" value="1"/>
</dbReference>
<keyword evidence="6 7" id="KW-0472">Membrane</keyword>
<comment type="similarity">
    <text evidence="2">Belongs to the nucleobase:cation symporter-2 (NCS2) (TC 2.A.40) family.</text>
</comment>
<feature type="transmembrane region" description="Helical" evidence="7">
    <location>
        <begin position="42"/>
        <end position="63"/>
    </location>
</feature>
<feature type="transmembrane region" description="Helical" evidence="7">
    <location>
        <begin position="16"/>
        <end position="36"/>
    </location>
</feature>
<dbReference type="GO" id="GO:0005886">
    <property type="term" value="C:plasma membrane"/>
    <property type="evidence" value="ECO:0007669"/>
    <property type="project" value="TreeGrafter"/>
</dbReference>
<evidence type="ECO:0000256" key="4">
    <source>
        <dbReference type="ARBA" id="ARBA00022692"/>
    </source>
</evidence>
<keyword evidence="3" id="KW-0813">Transport</keyword>
<comment type="subcellular location">
    <subcellularLocation>
        <location evidence="1">Membrane</location>
        <topology evidence="1">Multi-pass membrane protein</topology>
    </subcellularLocation>
</comment>
<keyword evidence="4 7" id="KW-0812">Transmembrane</keyword>
<name>A0A3S4EWN7_SALET</name>
<organism evidence="8 9">
    <name type="scientific">Salmonella enterica subsp. enterica serovar Sanjuan</name>
    <dbReference type="NCBI Taxonomy" id="1160765"/>
    <lineage>
        <taxon>Bacteria</taxon>
        <taxon>Pseudomonadati</taxon>
        <taxon>Pseudomonadota</taxon>
        <taxon>Gammaproteobacteria</taxon>
        <taxon>Enterobacterales</taxon>
        <taxon>Enterobacteriaceae</taxon>
        <taxon>Salmonella</taxon>
    </lineage>
</organism>
<evidence type="ECO:0000256" key="7">
    <source>
        <dbReference type="SAM" id="Phobius"/>
    </source>
</evidence>
<gene>
    <name evidence="8" type="primary">ybbY_3</name>
    <name evidence="8" type="ORF">NCTC7406_03813</name>
</gene>
<keyword evidence="5 7" id="KW-1133">Transmembrane helix</keyword>
<proteinExistence type="inferred from homology"/>
<evidence type="ECO:0000256" key="2">
    <source>
        <dbReference type="ARBA" id="ARBA00008821"/>
    </source>
</evidence>
<dbReference type="PANTHER" id="PTHR42810">
    <property type="entry name" value="PURINE PERMEASE C1399.01C-RELATED"/>
    <property type="match status" value="1"/>
</dbReference>
<dbReference type="InterPro" id="IPR006043">
    <property type="entry name" value="NCS2"/>
</dbReference>
<dbReference type="Pfam" id="PF00860">
    <property type="entry name" value="Xan_ur_permease"/>
    <property type="match status" value="1"/>
</dbReference>
<dbReference type="EMBL" id="LR134142">
    <property type="protein sequence ID" value="VEA08606.1"/>
    <property type="molecule type" value="Genomic_DNA"/>
</dbReference>
<evidence type="ECO:0000256" key="1">
    <source>
        <dbReference type="ARBA" id="ARBA00004141"/>
    </source>
</evidence>
<evidence type="ECO:0000313" key="8">
    <source>
        <dbReference type="EMBL" id="VEA08606.1"/>
    </source>
</evidence>
<protein>
    <submittedName>
        <fullName evidence="8">Purine permease ybbY</fullName>
    </submittedName>
</protein>
<dbReference type="AlphaFoldDB" id="A0A3S4EWN7"/>
<dbReference type="Proteomes" id="UP000276345">
    <property type="component" value="Chromosome"/>
</dbReference>
<sequence>MFPVINRESVLSGFQWFFFIFCNTVVVPPTLLSAFHLPADNLLMLTQYAFLTTALACLVQAFCGHRRAIMEGPTGLWWGRYSYDYAWRGVSRHAAERYRLQPVGRDRDLRDGDDIYRH</sequence>
<evidence type="ECO:0000256" key="5">
    <source>
        <dbReference type="ARBA" id="ARBA00022989"/>
    </source>
</evidence>
<dbReference type="GO" id="GO:0042907">
    <property type="term" value="F:xanthine transmembrane transporter activity"/>
    <property type="evidence" value="ECO:0007669"/>
    <property type="project" value="TreeGrafter"/>
</dbReference>
<dbReference type="NCBIfam" id="NF037981">
    <property type="entry name" value="NCS2_1"/>
    <property type="match status" value="1"/>
</dbReference>
<evidence type="ECO:0000313" key="9">
    <source>
        <dbReference type="Proteomes" id="UP000276345"/>
    </source>
</evidence>
<evidence type="ECO:0000256" key="3">
    <source>
        <dbReference type="ARBA" id="ARBA00022448"/>
    </source>
</evidence>